<evidence type="ECO:0000256" key="1">
    <source>
        <dbReference type="SAM" id="MobiDB-lite"/>
    </source>
</evidence>
<accession>A0A3N0YB69</accession>
<protein>
    <submittedName>
        <fullName evidence="2">Uncharacterized protein</fullName>
    </submittedName>
</protein>
<evidence type="ECO:0000313" key="2">
    <source>
        <dbReference type="EMBL" id="ROL43008.1"/>
    </source>
</evidence>
<comment type="caution">
    <text evidence="2">The sequence shown here is derived from an EMBL/GenBank/DDBJ whole genome shotgun (WGS) entry which is preliminary data.</text>
</comment>
<feature type="region of interest" description="Disordered" evidence="1">
    <location>
        <begin position="1"/>
        <end position="29"/>
    </location>
</feature>
<feature type="compositionally biased region" description="Polar residues" evidence="1">
    <location>
        <begin position="16"/>
        <end position="29"/>
    </location>
</feature>
<keyword evidence="3" id="KW-1185">Reference proteome</keyword>
<dbReference type="Proteomes" id="UP000281406">
    <property type="component" value="Unassembled WGS sequence"/>
</dbReference>
<sequence>MNVCQHAALKSDDPGTGTQPTVSEKEPSITSQTDCLSLCYHVSENSDRCLSAERGVENNHSTCPQTRRLVHGDQMLVSSGIVSGIVLLGFG</sequence>
<organism evidence="2 3">
    <name type="scientific">Anabarilius grahami</name>
    <name type="common">Kanglang fish</name>
    <name type="synonym">Barilius grahami</name>
    <dbReference type="NCBI Taxonomy" id="495550"/>
    <lineage>
        <taxon>Eukaryota</taxon>
        <taxon>Metazoa</taxon>
        <taxon>Chordata</taxon>
        <taxon>Craniata</taxon>
        <taxon>Vertebrata</taxon>
        <taxon>Euteleostomi</taxon>
        <taxon>Actinopterygii</taxon>
        <taxon>Neopterygii</taxon>
        <taxon>Teleostei</taxon>
        <taxon>Ostariophysi</taxon>
        <taxon>Cypriniformes</taxon>
        <taxon>Xenocyprididae</taxon>
        <taxon>Xenocypridinae</taxon>
        <taxon>Xenocypridinae incertae sedis</taxon>
        <taxon>Anabarilius</taxon>
    </lineage>
</organism>
<proteinExistence type="predicted"/>
<name>A0A3N0YB69_ANAGA</name>
<evidence type="ECO:0000313" key="3">
    <source>
        <dbReference type="Proteomes" id="UP000281406"/>
    </source>
</evidence>
<dbReference type="EMBL" id="RJVU01048958">
    <property type="protein sequence ID" value="ROL43008.1"/>
    <property type="molecule type" value="Genomic_DNA"/>
</dbReference>
<gene>
    <name evidence="2" type="ORF">DPX16_5561</name>
</gene>
<dbReference type="AlphaFoldDB" id="A0A3N0YB69"/>
<reference evidence="2 3" key="1">
    <citation type="submission" date="2018-10" db="EMBL/GenBank/DDBJ databases">
        <title>Genome assembly for a Yunnan-Guizhou Plateau 3E fish, Anabarilius grahami (Regan), and its evolutionary and genetic applications.</title>
        <authorList>
            <person name="Jiang W."/>
        </authorList>
    </citation>
    <scope>NUCLEOTIDE SEQUENCE [LARGE SCALE GENOMIC DNA]</scope>
    <source>
        <strain evidence="2">AG-KIZ</strain>
        <tissue evidence="2">Muscle</tissue>
    </source>
</reference>